<dbReference type="EMBL" id="WIGN01000099">
    <property type="protein sequence ID" value="KAF6809529.1"/>
    <property type="molecule type" value="Genomic_DNA"/>
</dbReference>
<dbReference type="Gene3D" id="1.25.40.10">
    <property type="entry name" value="Tetratricopeptide repeat domain"/>
    <property type="match status" value="2"/>
</dbReference>
<organism evidence="1 2">
    <name type="scientific">Colletotrichum sojae</name>
    <dbReference type="NCBI Taxonomy" id="2175907"/>
    <lineage>
        <taxon>Eukaryota</taxon>
        <taxon>Fungi</taxon>
        <taxon>Dikarya</taxon>
        <taxon>Ascomycota</taxon>
        <taxon>Pezizomycotina</taxon>
        <taxon>Sordariomycetes</taxon>
        <taxon>Hypocreomycetidae</taxon>
        <taxon>Glomerellales</taxon>
        <taxon>Glomerellaceae</taxon>
        <taxon>Colletotrichum</taxon>
        <taxon>Colletotrichum orchidearum species complex</taxon>
    </lineage>
</organism>
<dbReference type="Proteomes" id="UP000652219">
    <property type="component" value="Unassembled WGS sequence"/>
</dbReference>
<dbReference type="SUPFAM" id="SSF48452">
    <property type="entry name" value="TPR-like"/>
    <property type="match status" value="1"/>
</dbReference>
<keyword evidence="2" id="KW-1185">Reference proteome</keyword>
<dbReference type="PRINTS" id="PR00381">
    <property type="entry name" value="KINESINLIGHT"/>
</dbReference>
<name>A0A8H6JAG0_9PEZI</name>
<accession>A0A8H6JAG0</accession>
<dbReference type="PANTHER" id="PTHR46082">
    <property type="entry name" value="ATP/GTP-BINDING PROTEIN-RELATED"/>
    <property type="match status" value="1"/>
</dbReference>
<protein>
    <submittedName>
        <fullName evidence="1">Kinesin light chain 5</fullName>
    </submittedName>
</protein>
<comment type="caution">
    <text evidence="1">The sequence shown here is derived from an EMBL/GenBank/DDBJ whole genome shotgun (WGS) entry which is preliminary data.</text>
</comment>
<gene>
    <name evidence="1" type="ORF">CSOJ01_06820</name>
</gene>
<evidence type="ECO:0000313" key="1">
    <source>
        <dbReference type="EMBL" id="KAF6809529.1"/>
    </source>
</evidence>
<sequence>MLFSKDDGRNNARIPTASYLPKKDNSKILFTSRSWDAAERLTGNGKTIHQVPTMEKAQALLLLQNKLRQDVDEAASVRLVGTLEYIPLAIDQAAAYINKRSPRVTIQAYLDEFQKSENRKGTLLRSDRGDIRRYEGVSNSVVVTWQVTFDQIKREQPRAANLLSLMSYFHAQNIPEYMLHDYNSGDIHSKEGSDVDFDDDLDVLRGYSLATMTATPGLLEMHSLVQFCTRVWISEFGSLDQWKTLFLQSASEHFPSGEFETWQQCQTLIPHVQPLLDKEPSEERNRLEWGKLLTNVSWYLVMLGNYSKAEVIVQQAVSTRAEILGQEHPDTLASMNNLAMTYTNQGRWKEAEELEVREAEELEVRVMETRKTVLGEEHPSTLTSMNNLAMTYTNQGRWKEAEELEVRVMETRKTVLGEEHPDTLASMNNLASTFGNQGRWKEAEELFVRVMETTSTVLGEEHPSTLTSMDNLASTYTNQGRWKEAEELGVRVMETKKRVLGEEHPHTLTGMANLALTYWNQGRWKEAEELFVRVMETRKRVLGEEHPSTLTSMANLAFTWQSQNRWNDAILLMQDCVHHRKQYLGLNHPDTISSASTLSDWKSEFEGPGLEASKSSHQDI</sequence>
<dbReference type="AlphaFoldDB" id="A0A8H6JAG0"/>
<dbReference type="InterPro" id="IPR011990">
    <property type="entry name" value="TPR-like_helical_dom_sf"/>
</dbReference>
<dbReference type="Pfam" id="PF13374">
    <property type="entry name" value="TPR_10"/>
    <property type="match status" value="4"/>
</dbReference>
<dbReference type="InterPro" id="IPR053137">
    <property type="entry name" value="NLR-like"/>
</dbReference>
<dbReference type="Pfam" id="PF13424">
    <property type="entry name" value="TPR_12"/>
    <property type="match status" value="2"/>
</dbReference>
<evidence type="ECO:0000313" key="2">
    <source>
        <dbReference type="Proteomes" id="UP000652219"/>
    </source>
</evidence>
<proteinExistence type="predicted"/>
<reference evidence="1 2" key="1">
    <citation type="journal article" date="2020" name="Phytopathology">
        <title>Genome Sequence Resources of Colletotrichum truncatum, C. plurivorum, C. musicola, and C. sojae: Four Species Pathogenic to Soybean (Glycine max).</title>
        <authorList>
            <person name="Rogerio F."/>
            <person name="Boufleur T.R."/>
            <person name="Ciampi-Guillardi M."/>
            <person name="Sukno S.A."/>
            <person name="Thon M.R."/>
            <person name="Massola Junior N.S."/>
            <person name="Baroncelli R."/>
        </authorList>
    </citation>
    <scope>NUCLEOTIDE SEQUENCE [LARGE SCALE GENOMIC DNA]</scope>
    <source>
        <strain evidence="1 2">LFN0009</strain>
    </source>
</reference>
<dbReference type="PANTHER" id="PTHR46082:SF11">
    <property type="entry name" value="AAA+ ATPASE DOMAIN-CONTAINING PROTEIN-RELATED"/>
    <property type="match status" value="1"/>
</dbReference>